<dbReference type="InterPro" id="IPR020534">
    <property type="entry name" value="Uncharacterised_YqxA"/>
</dbReference>
<dbReference type="Proteomes" id="UP000295416">
    <property type="component" value="Unassembled WGS sequence"/>
</dbReference>
<dbReference type="Pfam" id="PF12438">
    <property type="entry name" value="DUF3679"/>
    <property type="match status" value="1"/>
</dbReference>
<feature type="chain" id="PRO_5020621497" description="DUF3679 domain-containing protein" evidence="2">
    <location>
        <begin position="27"/>
        <end position="117"/>
    </location>
</feature>
<protein>
    <recommendedName>
        <fullName evidence="5">DUF3679 domain-containing protein</fullName>
    </recommendedName>
</protein>
<evidence type="ECO:0000256" key="1">
    <source>
        <dbReference type="SAM" id="MobiDB-lite"/>
    </source>
</evidence>
<name>A0A4R2PB44_9BACL</name>
<evidence type="ECO:0008006" key="5">
    <source>
        <dbReference type="Google" id="ProtNLM"/>
    </source>
</evidence>
<keyword evidence="2" id="KW-0732">Signal</keyword>
<accession>A0A4R2PB44</accession>
<evidence type="ECO:0000256" key="2">
    <source>
        <dbReference type="SAM" id="SignalP"/>
    </source>
</evidence>
<feature type="signal peptide" evidence="2">
    <location>
        <begin position="1"/>
        <end position="26"/>
    </location>
</feature>
<feature type="region of interest" description="Disordered" evidence="1">
    <location>
        <begin position="37"/>
        <end position="79"/>
    </location>
</feature>
<reference evidence="3 4" key="1">
    <citation type="submission" date="2019-03" db="EMBL/GenBank/DDBJ databases">
        <title>Genomic Encyclopedia of Type Strains, Phase IV (KMG-IV): sequencing the most valuable type-strain genomes for metagenomic binning, comparative biology and taxonomic classification.</title>
        <authorList>
            <person name="Goeker M."/>
        </authorList>
    </citation>
    <scope>NUCLEOTIDE SEQUENCE [LARGE SCALE GENOMIC DNA]</scope>
    <source>
        <strain evidence="3 4">DSM 19377</strain>
    </source>
</reference>
<proteinExistence type="predicted"/>
<dbReference type="RefSeq" id="WP_132742881.1">
    <property type="nucleotide sequence ID" value="NZ_SLXK01000001.1"/>
</dbReference>
<evidence type="ECO:0000313" key="4">
    <source>
        <dbReference type="Proteomes" id="UP000295416"/>
    </source>
</evidence>
<organism evidence="3 4">
    <name type="scientific">Scopulibacillus darangshiensis</name>
    <dbReference type="NCBI Taxonomy" id="442528"/>
    <lineage>
        <taxon>Bacteria</taxon>
        <taxon>Bacillati</taxon>
        <taxon>Bacillota</taxon>
        <taxon>Bacilli</taxon>
        <taxon>Bacillales</taxon>
        <taxon>Sporolactobacillaceae</taxon>
        <taxon>Scopulibacillus</taxon>
    </lineage>
</organism>
<comment type="caution">
    <text evidence="3">The sequence shown here is derived from an EMBL/GenBank/DDBJ whole genome shotgun (WGS) entry which is preliminary data.</text>
</comment>
<dbReference type="EMBL" id="SLXK01000001">
    <property type="protein sequence ID" value="TCP32329.1"/>
    <property type="molecule type" value="Genomic_DNA"/>
</dbReference>
<keyword evidence="4" id="KW-1185">Reference proteome</keyword>
<sequence>MKKFLFKTMFLLVLLSLCVIYGMITAKDGTTTFQGQSEQKEQIQSSGSNTSVKTVNASAAQYEGPTLSERAERLENSRSVQPVTSIGQAMTGVMTNVIKTGVTITSTVVDNIVQAIL</sequence>
<feature type="compositionally biased region" description="Polar residues" evidence="1">
    <location>
        <begin position="37"/>
        <end position="59"/>
    </location>
</feature>
<evidence type="ECO:0000313" key="3">
    <source>
        <dbReference type="EMBL" id="TCP32329.1"/>
    </source>
</evidence>
<gene>
    <name evidence="3" type="ORF">EV207_101308</name>
</gene>
<dbReference type="AlphaFoldDB" id="A0A4R2PB44"/>